<sequence length="185" mass="20820">MFLIALVVVSNIFLAQGNTLGFYWRDFDGTIPEDAFVAGTTRFNKPIYIGQALYSGMLIPGTIYQNDKTVYFEYGGWERQETENVKIFCTDAPDQFEWMRTDTNHITAVSKKLIFKAGFESSSTSIYIGRTRAYGEVLVGKVVSGGRSDGIYVVRKGNVKSSTNNFEVLSYKQTDEVQQPSIIVR</sequence>
<dbReference type="InParanoid" id="A0A5N4A504"/>
<dbReference type="PANTHER" id="PTHR31649">
    <property type="entry name" value="AGAP009604-PA"/>
    <property type="match status" value="1"/>
</dbReference>
<name>A0A5N4A504_PHOPY</name>
<keyword evidence="1" id="KW-0732">Signal</keyword>
<dbReference type="OrthoDB" id="6712925at2759"/>
<organism evidence="2 3">
    <name type="scientific">Photinus pyralis</name>
    <name type="common">Common eastern firefly</name>
    <name type="synonym">Lampyris pyralis</name>
    <dbReference type="NCBI Taxonomy" id="7054"/>
    <lineage>
        <taxon>Eukaryota</taxon>
        <taxon>Metazoa</taxon>
        <taxon>Ecdysozoa</taxon>
        <taxon>Arthropoda</taxon>
        <taxon>Hexapoda</taxon>
        <taxon>Insecta</taxon>
        <taxon>Pterygota</taxon>
        <taxon>Neoptera</taxon>
        <taxon>Endopterygota</taxon>
        <taxon>Coleoptera</taxon>
        <taxon>Polyphaga</taxon>
        <taxon>Elateriformia</taxon>
        <taxon>Elateroidea</taxon>
        <taxon>Lampyridae</taxon>
        <taxon>Lampyrinae</taxon>
        <taxon>Photinus</taxon>
    </lineage>
</organism>
<dbReference type="PANTHER" id="PTHR31649:SF10">
    <property type="entry name" value="IP19903P-RELATED"/>
    <property type="match status" value="1"/>
</dbReference>
<proteinExistence type="predicted"/>
<gene>
    <name evidence="2" type="ORF">PPYR_14364</name>
</gene>
<evidence type="ECO:0000313" key="3">
    <source>
        <dbReference type="Proteomes" id="UP000327044"/>
    </source>
</evidence>
<dbReference type="Proteomes" id="UP000327044">
    <property type="component" value="Unassembled WGS sequence"/>
</dbReference>
<reference evidence="2 3" key="1">
    <citation type="journal article" date="2018" name="Elife">
        <title>Firefly genomes illuminate parallel origins of bioluminescence in beetles.</title>
        <authorList>
            <person name="Fallon T.R."/>
            <person name="Lower S.E."/>
            <person name="Chang C.H."/>
            <person name="Bessho-Uehara M."/>
            <person name="Martin G.J."/>
            <person name="Bewick A.J."/>
            <person name="Behringer M."/>
            <person name="Debat H.J."/>
            <person name="Wong I."/>
            <person name="Day J.C."/>
            <person name="Suvorov A."/>
            <person name="Silva C.J."/>
            <person name="Stanger-Hall K.F."/>
            <person name="Hall D.W."/>
            <person name="Schmitz R.J."/>
            <person name="Nelson D.R."/>
            <person name="Lewis S.M."/>
            <person name="Shigenobu S."/>
            <person name="Bybee S.M."/>
            <person name="Larracuente A.M."/>
            <person name="Oba Y."/>
            <person name="Weng J.K."/>
        </authorList>
    </citation>
    <scope>NUCLEOTIDE SEQUENCE [LARGE SCALE GENOMIC DNA]</scope>
    <source>
        <strain evidence="2">1611_PpyrPB1</strain>
        <tissue evidence="2">Whole body</tissue>
    </source>
</reference>
<dbReference type="SMART" id="SM00696">
    <property type="entry name" value="DM9"/>
    <property type="match status" value="1"/>
</dbReference>
<comment type="caution">
    <text evidence="2">The sequence shown here is derived from an EMBL/GenBank/DDBJ whole genome shotgun (WGS) entry which is preliminary data.</text>
</comment>
<evidence type="ECO:0000313" key="2">
    <source>
        <dbReference type="EMBL" id="KAB0792405.1"/>
    </source>
</evidence>
<feature type="signal peptide" evidence="1">
    <location>
        <begin position="1"/>
        <end position="17"/>
    </location>
</feature>
<feature type="chain" id="PRO_5024454085" evidence="1">
    <location>
        <begin position="18"/>
        <end position="185"/>
    </location>
</feature>
<dbReference type="EMBL" id="VVIM01000010">
    <property type="protein sequence ID" value="KAB0792405.1"/>
    <property type="molecule type" value="Genomic_DNA"/>
</dbReference>
<protein>
    <submittedName>
        <fullName evidence="2">Uncharacterized protein</fullName>
    </submittedName>
</protein>
<evidence type="ECO:0000256" key="1">
    <source>
        <dbReference type="SAM" id="SignalP"/>
    </source>
</evidence>
<dbReference type="AlphaFoldDB" id="A0A5N4A504"/>
<keyword evidence="3" id="KW-1185">Reference proteome</keyword>
<accession>A0A5N4A504</accession>
<dbReference type="Pfam" id="PF11901">
    <property type="entry name" value="DM9"/>
    <property type="match status" value="1"/>
</dbReference>
<dbReference type="InterPro" id="IPR006616">
    <property type="entry name" value="DM9_repeat"/>
</dbReference>